<dbReference type="AlphaFoldDB" id="A0A218Z3U3"/>
<feature type="compositionally biased region" description="Low complexity" evidence="1">
    <location>
        <begin position="61"/>
        <end position="71"/>
    </location>
</feature>
<evidence type="ECO:0000256" key="1">
    <source>
        <dbReference type="SAM" id="MobiDB-lite"/>
    </source>
</evidence>
<keyword evidence="3" id="KW-1185">Reference proteome</keyword>
<gene>
    <name evidence="2" type="ORF">B2J93_1262</name>
</gene>
<dbReference type="InParanoid" id="A0A218Z3U3"/>
<organism evidence="2 3">
    <name type="scientific">Diplocarpon coronariae</name>
    <dbReference type="NCBI Taxonomy" id="2795749"/>
    <lineage>
        <taxon>Eukaryota</taxon>
        <taxon>Fungi</taxon>
        <taxon>Dikarya</taxon>
        <taxon>Ascomycota</taxon>
        <taxon>Pezizomycotina</taxon>
        <taxon>Leotiomycetes</taxon>
        <taxon>Helotiales</taxon>
        <taxon>Drepanopezizaceae</taxon>
        <taxon>Diplocarpon</taxon>
    </lineage>
</organism>
<evidence type="ECO:0000313" key="3">
    <source>
        <dbReference type="Proteomes" id="UP000242519"/>
    </source>
</evidence>
<proteinExistence type="predicted"/>
<protein>
    <submittedName>
        <fullName evidence="2">Uptake hydrogenase large subunit</fullName>
    </submittedName>
</protein>
<name>A0A218Z3U3_9HELO</name>
<dbReference type="Proteomes" id="UP000242519">
    <property type="component" value="Unassembled WGS sequence"/>
</dbReference>
<reference evidence="2 3" key="1">
    <citation type="submission" date="2017-04" db="EMBL/GenBank/DDBJ databases">
        <title>Draft genome sequence of Marssonina coronaria NL1: causal agent of apple blotch.</title>
        <authorList>
            <person name="Cheng Q."/>
        </authorList>
    </citation>
    <scope>NUCLEOTIDE SEQUENCE [LARGE SCALE GENOMIC DNA]</scope>
    <source>
        <strain evidence="2 3">NL1</strain>
    </source>
</reference>
<feature type="region of interest" description="Disordered" evidence="1">
    <location>
        <begin position="61"/>
        <end position="84"/>
    </location>
</feature>
<accession>A0A218Z3U3</accession>
<evidence type="ECO:0000313" key="2">
    <source>
        <dbReference type="EMBL" id="OWP02300.1"/>
    </source>
</evidence>
<dbReference type="EMBL" id="MZNU01000240">
    <property type="protein sequence ID" value="OWP02300.1"/>
    <property type="molecule type" value="Genomic_DNA"/>
</dbReference>
<sequence>MAEATERGDLIESQLARLEQSSRTMLSLLGSIAALAERTAVAAESLIGGGGLAVARVASGAAASRAAPAAARGGGRGRSGRGRI</sequence>
<comment type="caution">
    <text evidence="2">The sequence shown here is derived from an EMBL/GenBank/DDBJ whole genome shotgun (WGS) entry which is preliminary data.</text>
</comment>